<reference evidence="2 3" key="1">
    <citation type="journal article" date="2020" name="ISME J.">
        <title>Uncovering the hidden diversity of litter-decomposition mechanisms in mushroom-forming fungi.</title>
        <authorList>
            <person name="Floudas D."/>
            <person name="Bentzer J."/>
            <person name="Ahren D."/>
            <person name="Johansson T."/>
            <person name="Persson P."/>
            <person name="Tunlid A."/>
        </authorList>
    </citation>
    <scope>NUCLEOTIDE SEQUENCE [LARGE SCALE GENOMIC DNA]</scope>
    <source>
        <strain evidence="2 3">CBS 291.85</strain>
    </source>
</reference>
<feature type="compositionally biased region" description="Low complexity" evidence="1">
    <location>
        <begin position="172"/>
        <end position="186"/>
    </location>
</feature>
<comment type="caution">
    <text evidence="2">The sequence shown here is derived from an EMBL/GenBank/DDBJ whole genome shotgun (WGS) entry which is preliminary data.</text>
</comment>
<organism evidence="2 3">
    <name type="scientific">Tetrapyrgos nigripes</name>
    <dbReference type="NCBI Taxonomy" id="182062"/>
    <lineage>
        <taxon>Eukaryota</taxon>
        <taxon>Fungi</taxon>
        <taxon>Dikarya</taxon>
        <taxon>Basidiomycota</taxon>
        <taxon>Agaricomycotina</taxon>
        <taxon>Agaricomycetes</taxon>
        <taxon>Agaricomycetidae</taxon>
        <taxon>Agaricales</taxon>
        <taxon>Marasmiineae</taxon>
        <taxon>Marasmiaceae</taxon>
        <taxon>Tetrapyrgos</taxon>
    </lineage>
</organism>
<name>A0A8H5CGR4_9AGAR</name>
<dbReference type="Proteomes" id="UP000559256">
    <property type="component" value="Unassembled WGS sequence"/>
</dbReference>
<sequence length="419" mass="46656">MSVETNAFWAYFDKGKLQNSSQHKTWCKACVNNHLEQGKEELEARIRNENEATKQRERKAARDEAHKQIGSLHGEKTVLITHILGSQKGKGSSGSFFTAFTFTYINPALTPGSPSQPLCRWDQFQYLLLSVSRVETIAPQAKTKAQRQRDGKAKDGPATHSNKMMALKRQLSAASSESPDTSSTEPAPRKLKQASLKVCSALEMLFSKAEIEAIQTQALHAQVSSKSKETIFKAPEMLRLMGMLRKDTIQIIPTANVLGGWLLIDAAARIEKKVEVILKEQELGMLTNQWKNIRKNQIAAVCVNHDYKLYTIDLLKVTAESKDGDTQCAQFERMIDRVENVYNCKVLFFVMDDNGGSKKGHVELGKKCPYLILPLCCQIQVPNSGANTLFSFSSNLVTTSKSICLGHQFVKTPPFSLVG</sequence>
<proteinExistence type="predicted"/>
<feature type="region of interest" description="Disordered" evidence="1">
    <location>
        <begin position="139"/>
        <end position="190"/>
    </location>
</feature>
<dbReference type="EMBL" id="JAACJM010000164">
    <property type="protein sequence ID" value="KAF5341450.1"/>
    <property type="molecule type" value="Genomic_DNA"/>
</dbReference>
<feature type="compositionally biased region" description="Basic and acidic residues" evidence="1">
    <location>
        <begin position="45"/>
        <end position="67"/>
    </location>
</feature>
<feature type="region of interest" description="Disordered" evidence="1">
    <location>
        <begin position="45"/>
        <end position="68"/>
    </location>
</feature>
<dbReference type="AlphaFoldDB" id="A0A8H5CGR4"/>
<dbReference type="OrthoDB" id="3063894at2759"/>
<evidence type="ECO:0000313" key="2">
    <source>
        <dbReference type="EMBL" id="KAF5341450.1"/>
    </source>
</evidence>
<evidence type="ECO:0000313" key="3">
    <source>
        <dbReference type="Proteomes" id="UP000559256"/>
    </source>
</evidence>
<gene>
    <name evidence="2" type="ORF">D9758_014739</name>
</gene>
<evidence type="ECO:0000256" key="1">
    <source>
        <dbReference type="SAM" id="MobiDB-lite"/>
    </source>
</evidence>
<feature type="compositionally biased region" description="Basic and acidic residues" evidence="1">
    <location>
        <begin position="147"/>
        <end position="157"/>
    </location>
</feature>
<accession>A0A8H5CGR4</accession>
<protein>
    <submittedName>
        <fullName evidence="2">Uncharacterized protein</fullName>
    </submittedName>
</protein>
<keyword evidence="3" id="KW-1185">Reference proteome</keyword>